<comment type="caution">
    <text evidence="2">The sequence shown here is derived from an EMBL/GenBank/DDBJ whole genome shotgun (WGS) entry which is preliminary data.</text>
</comment>
<protein>
    <submittedName>
        <fullName evidence="2">Uncharacterized protein</fullName>
    </submittedName>
</protein>
<dbReference type="Proteomes" id="UP001054837">
    <property type="component" value="Unassembled WGS sequence"/>
</dbReference>
<accession>A0AAV4MHW4</accession>
<organism evidence="2 3">
    <name type="scientific">Caerostris darwini</name>
    <dbReference type="NCBI Taxonomy" id="1538125"/>
    <lineage>
        <taxon>Eukaryota</taxon>
        <taxon>Metazoa</taxon>
        <taxon>Ecdysozoa</taxon>
        <taxon>Arthropoda</taxon>
        <taxon>Chelicerata</taxon>
        <taxon>Arachnida</taxon>
        <taxon>Araneae</taxon>
        <taxon>Araneomorphae</taxon>
        <taxon>Entelegynae</taxon>
        <taxon>Araneoidea</taxon>
        <taxon>Araneidae</taxon>
        <taxon>Caerostris</taxon>
    </lineage>
</organism>
<keyword evidence="3" id="KW-1185">Reference proteome</keyword>
<evidence type="ECO:0000313" key="3">
    <source>
        <dbReference type="Proteomes" id="UP001054837"/>
    </source>
</evidence>
<sequence>MPQTKLHETRTYWIQHELSRFKGLLEDNDYQYRWSGRTLALIRSCKPGNADNRSRLKKAAAVGFVLTPLFLGMITNGFLVRKLMMENYDGGYPVGFQKDLMNARAMKY</sequence>
<keyword evidence="1" id="KW-1133">Transmembrane helix</keyword>
<evidence type="ECO:0000313" key="2">
    <source>
        <dbReference type="EMBL" id="GIX71986.1"/>
    </source>
</evidence>
<dbReference type="AlphaFoldDB" id="A0AAV4MHW4"/>
<proteinExistence type="predicted"/>
<gene>
    <name evidence="2" type="ORF">CDAR_439631</name>
</gene>
<dbReference type="EMBL" id="BPLQ01000489">
    <property type="protein sequence ID" value="GIX71986.1"/>
    <property type="molecule type" value="Genomic_DNA"/>
</dbReference>
<keyword evidence="1" id="KW-0812">Transmembrane</keyword>
<feature type="transmembrane region" description="Helical" evidence="1">
    <location>
        <begin position="59"/>
        <end position="79"/>
    </location>
</feature>
<name>A0AAV4MHW4_9ARAC</name>
<keyword evidence="1" id="KW-0472">Membrane</keyword>
<evidence type="ECO:0000256" key="1">
    <source>
        <dbReference type="SAM" id="Phobius"/>
    </source>
</evidence>
<reference evidence="2 3" key="1">
    <citation type="submission" date="2021-06" db="EMBL/GenBank/DDBJ databases">
        <title>Caerostris darwini draft genome.</title>
        <authorList>
            <person name="Kono N."/>
            <person name="Arakawa K."/>
        </authorList>
    </citation>
    <scope>NUCLEOTIDE SEQUENCE [LARGE SCALE GENOMIC DNA]</scope>
</reference>